<name>U5QMM0_GLOK1</name>
<dbReference type="RefSeq" id="WP_023174102.1">
    <property type="nucleotide sequence ID" value="NC_022600.1"/>
</dbReference>
<dbReference type="Gene3D" id="1.10.3300.10">
    <property type="entry name" value="Jann2411-like domain"/>
    <property type="match status" value="1"/>
</dbReference>
<dbReference type="STRING" id="1183438.GKIL_2654"/>
<proteinExistence type="predicted"/>
<dbReference type="InterPro" id="IPR010852">
    <property type="entry name" value="ABATE"/>
</dbReference>
<evidence type="ECO:0000259" key="1">
    <source>
        <dbReference type="Pfam" id="PF11706"/>
    </source>
</evidence>
<organism evidence="2 3">
    <name type="scientific">Gloeobacter kilaueensis (strain ATCC BAA-2537 / CCAP 1431/1 / ULC 316 / JS1)</name>
    <dbReference type="NCBI Taxonomy" id="1183438"/>
    <lineage>
        <taxon>Bacteria</taxon>
        <taxon>Bacillati</taxon>
        <taxon>Cyanobacteriota</taxon>
        <taxon>Cyanophyceae</taxon>
        <taxon>Gloeobacterales</taxon>
        <taxon>Gloeobacteraceae</taxon>
        <taxon>Gloeobacter</taxon>
    </lineage>
</organism>
<sequence length="187" mass="21755">MKSACLELLNSEEHDYRGSGLTTDRMNDRYWLPAFLKRWNLETDPSPGEEERAGLIALRSLLRAMVMQRAADAPLSAEQVKAFNALLLPVPLRYHLGEQGGGYRLELLPVVRDWQWVLSEIALSFAEVLVDPQRFRRLKVCENHDCRWVFYDRSKGCTRRWCEDSTCGNLLKVRRFRKRQAASRAEK</sequence>
<dbReference type="AlphaFoldDB" id="U5QMM0"/>
<dbReference type="eggNOG" id="COG5516">
    <property type="taxonomic scope" value="Bacteria"/>
</dbReference>
<dbReference type="Proteomes" id="UP000017396">
    <property type="component" value="Chromosome"/>
</dbReference>
<dbReference type="PANTHER" id="PTHR35525:SF3">
    <property type="entry name" value="BLL6575 PROTEIN"/>
    <property type="match status" value="1"/>
</dbReference>
<dbReference type="InterPro" id="IPR023286">
    <property type="entry name" value="ABATE_dom_sf"/>
</dbReference>
<evidence type="ECO:0000313" key="2">
    <source>
        <dbReference type="EMBL" id="AGY58900.1"/>
    </source>
</evidence>
<dbReference type="OrthoDB" id="163345at2"/>
<dbReference type="SUPFAM" id="SSF160904">
    <property type="entry name" value="Jann2411-like"/>
    <property type="match status" value="1"/>
</dbReference>
<reference evidence="2 3" key="1">
    <citation type="journal article" date="2013" name="PLoS ONE">
        <title>Cultivation and Complete Genome Sequencing of Gloeobacter kilaueensis sp. nov., from a Lava Cave in Kilauea Caldera, Hawai'i.</title>
        <authorList>
            <person name="Saw J.H."/>
            <person name="Schatz M."/>
            <person name="Brown M.V."/>
            <person name="Kunkel D.D."/>
            <person name="Foster J.S."/>
            <person name="Shick H."/>
            <person name="Christensen S."/>
            <person name="Hou S."/>
            <person name="Wan X."/>
            <person name="Donachie S.P."/>
        </authorList>
    </citation>
    <scope>NUCLEOTIDE SEQUENCE [LARGE SCALE GENOMIC DNA]</scope>
    <source>
        <strain evidence="3">JS</strain>
    </source>
</reference>
<dbReference type="HOGENOM" id="CLU_087298_0_1_3"/>
<protein>
    <recommendedName>
        <fullName evidence="1">Zinc finger CGNR domain-containing protein</fullName>
    </recommendedName>
</protein>
<keyword evidence="3" id="KW-1185">Reference proteome</keyword>
<dbReference type="Pfam" id="PF07336">
    <property type="entry name" value="ABATE"/>
    <property type="match status" value="1"/>
</dbReference>
<dbReference type="KEGG" id="glj:GKIL_2654"/>
<accession>U5QMM0</accession>
<dbReference type="PATRIC" id="fig|1183438.3.peg.2612"/>
<feature type="domain" description="Zinc finger CGNR" evidence="1">
    <location>
        <begin position="137"/>
        <end position="180"/>
    </location>
</feature>
<dbReference type="InterPro" id="IPR021005">
    <property type="entry name" value="Znf_CGNR"/>
</dbReference>
<dbReference type="EMBL" id="CP003587">
    <property type="protein sequence ID" value="AGY58900.1"/>
    <property type="molecule type" value="Genomic_DNA"/>
</dbReference>
<dbReference type="Pfam" id="PF11706">
    <property type="entry name" value="zf-CGNR"/>
    <property type="match status" value="1"/>
</dbReference>
<evidence type="ECO:0000313" key="3">
    <source>
        <dbReference type="Proteomes" id="UP000017396"/>
    </source>
</evidence>
<dbReference type="PANTHER" id="PTHR35525">
    <property type="entry name" value="BLL6575 PROTEIN"/>
    <property type="match status" value="1"/>
</dbReference>
<gene>
    <name evidence="2" type="ORF">GKIL_2654</name>
</gene>